<dbReference type="SUPFAM" id="SSF82861">
    <property type="entry name" value="Mechanosensitive channel protein MscS (YggB), transmembrane region"/>
    <property type="match status" value="1"/>
</dbReference>
<dbReference type="AlphaFoldDB" id="A0A848KLM0"/>
<dbReference type="InterPro" id="IPR006685">
    <property type="entry name" value="MscS_channel_2nd"/>
</dbReference>
<evidence type="ECO:0000259" key="8">
    <source>
        <dbReference type="Pfam" id="PF00924"/>
    </source>
</evidence>
<evidence type="ECO:0000256" key="1">
    <source>
        <dbReference type="ARBA" id="ARBA00004651"/>
    </source>
</evidence>
<dbReference type="GO" id="GO:0005886">
    <property type="term" value="C:plasma membrane"/>
    <property type="evidence" value="ECO:0007669"/>
    <property type="project" value="UniProtKB-SubCell"/>
</dbReference>
<dbReference type="InterPro" id="IPR045276">
    <property type="entry name" value="YbiO_bact"/>
</dbReference>
<dbReference type="PANTHER" id="PTHR30460:SF0">
    <property type="entry name" value="MODERATE CONDUCTANCE MECHANOSENSITIVE CHANNEL YBIO"/>
    <property type="match status" value="1"/>
</dbReference>
<dbReference type="Gene3D" id="1.10.287.1260">
    <property type="match status" value="1"/>
</dbReference>
<gene>
    <name evidence="10" type="ORF">FGL95_29470</name>
</gene>
<dbReference type="InterPro" id="IPR011066">
    <property type="entry name" value="MscS_channel_C_sf"/>
</dbReference>
<dbReference type="SUPFAM" id="SSF82689">
    <property type="entry name" value="Mechanosensitive channel protein MscS (YggB), C-terminal domain"/>
    <property type="match status" value="1"/>
</dbReference>
<feature type="transmembrane region" description="Helical" evidence="7">
    <location>
        <begin position="116"/>
        <end position="135"/>
    </location>
</feature>
<keyword evidence="11" id="KW-1185">Reference proteome</keyword>
<dbReference type="FunFam" id="1.10.287.1260:FF:000005">
    <property type="entry name" value="Mechanosensitive ion channel family protein"/>
    <property type="match status" value="1"/>
</dbReference>
<sequence length="303" mass="32932">MFDQLAFDLTANHSEWLINRPIEIGVYVALAVAFRFVGHRAIDRLTTPRAGGPGAALLRPLRAHAPTRGRSVLQNQRRAQRANTIGSVLKSAVSFIVLVWCVLAILATVGLDVRPFLASAGIIGLAIGFGAQNLVRDFLSGIFMLLEDQYGVGDVVDLGEATGTIESVGLRVTTLRDVSGTLWYCRNGEIVRVGNMSQGHAVAVLDLPIARTADVDHACEVANRVVVERAGADDLAQDVLEPPELWGVQAVRPDAVDIRLTVKVKPGRQWAVQRELQRAVLDAYTKEDISAPYPTGRSYTYEN</sequence>
<comment type="caution">
    <text evidence="10">The sequence shown here is derived from an EMBL/GenBank/DDBJ whole genome shotgun (WGS) entry which is preliminary data.</text>
</comment>
<accession>A0A848KLM0</accession>
<proteinExistence type="inferred from homology"/>
<feature type="domain" description="Mechanosensitive ion channel MscS" evidence="8">
    <location>
        <begin position="133"/>
        <end position="197"/>
    </location>
</feature>
<dbReference type="Gene3D" id="2.30.30.60">
    <property type="match status" value="1"/>
</dbReference>
<dbReference type="Pfam" id="PF21088">
    <property type="entry name" value="MS_channel_1st"/>
    <property type="match status" value="1"/>
</dbReference>
<dbReference type="RefSeq" id="WP_169594189.1">
    <property type="nucleotide sequence ID" value="NZ_VCQU01000015.1"/>
</dbReference>
<dbReference type="SUPFAM" id="SSF50182">
    <property type="entry name" value="Sm-like ribonucleoproteins"/>
    <property type="match status" value="1"/>
</dbReference>
<dbReference type="EMBL" id="VCQU01000015">
    <property type="protein sequence ID" value="NMN99159.1"/>
    <property type="molecule type" value="Genomic_DNA"/>
</dbReference>
<comment type="subcellular location">
    <subcellularLocation>
        <location evidence="1">Cell membrane</location>
        <topology evidence="1">Multi-pass membrane protein</topology>
    </subcellularLocation>
</comment>
<reference evidence="10 11" key="1">
    <citation type="submission" date="2019-05" db="EMBL/GenBank/DDBJ databases">
        <authorList>
            <person name="Lee S.D."/>
        </authorList>
    </citation>
    <scope>NUCLEOTIDE SEQUENCE [LARGE SCALE GENOMIC DNA]</scope>
    <source>
        <strain evidence="10 11">YC2-7</strain>
    </source>
</reference>
<protein>
    <submittedName>
        <fullName evidence="10">Mechanosensitive ion channel family protein</fullName>
    </submittedName>
</protein>
<name>A0A848KLM0_9NOCA</name>
<dbReference type="PANTHER" id="PTHR30460">
    <property type="entry name" value="MODERATE CONDUCTANCE MECHANOSENSITIVE CHANNEL YBIO"/>
    <property type="match status" value="1"/>
</dbReference>
<dbReference type="InterPro" id="IPR010920">
    <property type="entry name" value="LSM_dom_sf"/>
</dbReference>
<comment type="similarity">
    <text evidence="2">Belongs to the MscS (TC 1.A.23) family.</text>
</comment>
<evidence type="ECO:0000256" key="7">
    <source>
        <dbReference type="SAM" id="Phobius"/>
    </source>
</evidence>
<keyword evidence="3" id="KW-1003">Cell membrane</keyword>
<evidence type="ECO:0000256" key="4">
    <source>
        <dbReference type="ARBA" id="ARBA00022692"/>
    </source>
</evidence>
<evidence type="ECO:0000256" key="2">
    <source>
        <dbReference type="ARBA" id="ARBA00008017"/>
    </source>
</evidence>
<dbReference type="InterPro" id="IPR023408">
    <property type="entry name" value="MscS_beta-dom_sf"/>
</dbReference>
<dbReference type="FunFam" id="2.30.30.60:FF:000001">
    <property type="entry name" value="MscS Mechanosensitive ion channel"/>
    <property type="match status" value="1"/>
</dbReference>
<feature type="domain" description="Mechanosensitive ion channel transmembrane helices 2/3" evidence="9">
    <location>
        <begin position="93"/>
        <end position="132"/>
    </location>
</feature>
<dbReference type="InterPro" id="IPR049142">
    <property type="entry name" value="MS_channel_1st"/>
</dbReference>
<keyword evidence="4 7" id="KW-0812">Transmembrane</keyword>
<evidence type="ECO:0000256" key="3">
    <source>
        <dbReference type="ARBA" id="ARBA00022475"/>
    </source>
</evidence>
<feature type="transmembrane region" description="Helical" evidence="7">
    <location>
        <begin position="20"/>
        <end position="38"/>
    </location>
</feature>
<evidence type="ECO:0000313" key="10">
    <source>
        <dbReference type="EMBL" id="NMN99159.1"/>
    </source>
</evidence>
<keyword evidence="6 7" id="KW-0472">Membrane</keyword>
<evidence type="ECO:0000313" key="11">
    <source>
        <dbReference type="Proteomes" id="UP000535543"/>
    </source>
</evidence>
<evidence type="ECO:0000259" key="9">
    <source>
        <dbReference type="Pfam" id="PF21088"/>
    </source>
</evidence>
<evidence type="ECO:0000256" key="5">
    <source>
        <dbReference type="ARBA" id="ARBA00022989"/>
    </source>
</evidence>
<organism evidence="10 11">
    <name type="scientific">Antrihabitans stalactiti</name>
    <dbReference type="NCBI Taxonomy" id="2584121"/>
    <lineage>
        <taxon>Bacteria</taxon>
        <taxon>Bacillati</taxon>
        <taxon>Actinomycetota</taxon>
        <taxon>Actinomycetes</taxon>
        <taxon>Mycobacteriales</taxon>
        <taxon>Nocardiaceae</taxon>
        <taxon>Antrihabitans</taxon>
    </lineage>
</organism>
<keyword evidence="5 7" id="KW-1133">Transmembrane helix</keyword>
<dbReference type="Proteomes" id="UP000535543">
    <property type="component" value="Unassembled WGS sequence"/>
</dbReference>
<dbReference type="InterPro" id="IPR011014">
    <property type="entry name" value="MscS_channel_TM-2"/>
</dbReference>
<evidence type="ECO:0000256" key="6">
    <source>
        <dbReference type="ARBA" id="ARBA00023136"/>
    </source>
</evidence>
<dbReference type="Gene3D" id="3.30.70.100">
    <property type="match status" value="1"/>
</dbReference>
<dbReference type="GO" id="GO:0008381">
    <property type="term" value="F:mechanosensitive monoatomic ion channel activity"/>
    <property type="evidence" value="ECO:0007669"/>
    <property type="project" value="InterPro"/>
</dbReference>
<reference evidence="10 11" key="2">
    <citation type="submission" date="2020-06" db="EMBL/GenBank/DDBJ databases">
        <title>Antribacter stalactiti gen. nov., sp. nov., a new member of the family Nacardiaceae isolated from a cave.</title>
        <authorList>
            <person name="Kim I.S."/>
        </authorList>
    </citation>
    <scope>NUCLEOTIDE SEQUENCE [LARGE SCALE GENOMIC DNA]</scope>
    <source>
        <strain evidence="10 11">YC2-7</strain>
    </source>
</reference>
<dbReference type="Pfam" id="PF00924">
    <property type="entry name" value="MS_channel_2nd"/>
    <property type="match status" value="1"/>
</dbReference>
<feature type="transmembrane region" description="Helical" evidence="7">
    <location>
        <begin position="87"/>
        <end position="110"/>
    </location>
</feature>